<protein>
    <submittedName>
        <fullName evidence="2">Uncharacterized protein</fullName>
    </submittedName>
</protein>
<comment type="caution">
    <text evidence="2">The sequence shown here is derived from an EMBL/GenBank/DDBJ whole genome shotgun (WGS) entry which is preliminary data.</text>
</comment>
<evidence type="ECO:0000256" key="1">
    <source>
        <dbReference type="SAM" id="Phobius"/>
    </source>
</evidence>
<proteinExistence type="predicted"/>
<dbReference type="Pfam" id="PF19602">
    <property type="entry name" value="DUF6107"/>
    <property type="match status" value="1"/>
</dbReference>
<dbReference type="EMBL" id="BMZO01000004">
    <property type="protein sequence ID" value="GHC69347.1"/>
    <property type="molecule type" value="Genomic_DNA"/>
</dbReference>
<dbReference type="InterPro" id="IPR046089">
    <property type="entry name" value="DUF6107"/>
</dbReference>
<name>A0A8J3DHX1_9HYPH</name>
<keyword evidence="1" id="KW-0812">Transmembrane</keyword>
<dbReference type="AlphaFoldDB" id="A0A8J3DHX1"/>
<evidence type="ECO:0000313" key="2">
    <source>
        <dbReference type="EMBL" id="GHC69347.1"/>
    </source>
</evidence>
<feature type="transmembrane region" description="Helical" evidence="1">
    <location>
        <begin position="37"/>
        <end position="55"/>
    </location>
</feature>
<dbReference type="RefSeq" id="WP_189489379.1">
    <property type="nucleotide sequence ID" value="NZ_BMZO01000004.1"/>
</dbReference>
<sequence length="109" mass="11213">MTEMSEAASLWVVKGLGAIAGSAISLAFLLPQRRREAAIRFAVGVACGLVFGGAAGVKLAAELGIEGMLGPAELMLSGSAAASLCAWWGLGILMRFFGQFGRAAEEKQP</sequence>
<reference evidence="2" key="2">
    <citation type="submission" date="2020-09" db="EMBL/GenBank/DDBJ databases">
        <authorList>
            <person name="Sun Q."/>
            <person name="Kim S."/>
        </authorList>
    </citation>
    <scope>NUCLEOTIDE SEQUENCE</scope>
    <source>
        <strain evidence="2">KCTC 42097</strain>
    </source>
</reference>
<feature type="transmembrane region" description="Helical" evidence="1">
    <location>
        <begin position="12"/>
        <end position="30"/>
    </location>
</feature>
<dbReference type="Proteomes" id="UP000641137">
    <property type="component" value="Unassembled WGS sequence"/>
</dbReference>
<organism evidence="2 3">
    <name type="scientific">Limoniibacter endophyticus</name>
    <dbReference type="NCBI Taxonomy" id="1565040"/>
    <lineage>
        <taxon>Bacteria</taxon>
        <taxon>Pseudomonadati</taxon>
        <taxon>Pseudomonadota</taxon>
        <taxon>Alphaproteobacteria</taxon>
        <taxon>Hyphomicrobiales</taxon>
        <taxon>Bartonellaceae</taxon>
        <taxon>Limoniibacter</taxon>
    </lineage>
</organism>
<keyword evidence="3" id="KW-1185">Reference proteome</keyword>
<accession>A0A8J3DHX1</accession>
<keyword evidence="1" id="KW-0472">Membrane</keyword>
<keyword evidence="1" id="KW-1133">Transmembrane helix</keyword>
<feature type="transmembrane region" description="Helical" evidence="1">
    <location>
        <begin position="75"/>
        <end position="97"/>
    </location>
</feature>
<reference evidence="2" key="1">
    <citation type="journal article" date="2014" name="Int. J. Syst. Evol. Microbiol.">
        <title>Complete genome sequence of Corynebacterium casei LMG S-19264T (=DSM 44701T), isolated from a smear-ripened cheese.</title>
        <authorList>
            <consortium name="US DOE Joint Genome Institute (JGI-PGF)"/>
            <person name="Walter F."/>
            <person name="Albersmeier A."/>
            <person name="Kalinowski J."/>
            <person name="Ruckert C."/>
        </authorList>
    </citation>
    <scope>NUCLEOTIDE SEQUENCE</scope>
    <source>
        <strain evidence="2">KCTC 42097</strain>
    </source>
</reference>
<evidence type="ECO:0000313" key="3">
    <source>
        <dbReference type="Proteomes" id="UP000641137"/>
    </source>
</evidence>
<gene>
    <name evidence="2" type="ORF">GCM10010136_15090</name>
</gene>